<name>A0ABZ0L459_9BACL</name>
<evidence type="ECO:0008006" key="3">
    <source>
        <dbReference type="Google" id="ProtNLM"/>
    </source>
</evidence>
<dbReference type="Proteomes" id="UP001303902">
    <property type="component" value="Chromosome"/>
</dbReference>
<keyword evidence="2" id="KW-1185">Reference proteome</keyword>
<organism evidence="1 2">
    <name type="scientific">Sporosarcina oncorhynchi</name>
    <dbReference type="NCBI Taxonomy" id="3056444"/>
    <lineage>
        <taxon>Bacteria</taxon>
        <taxon>Bacillati</taxon>
        <taxon>Bacillota</taxon>
        <taxon>Bacilli</taxon>
        <taxon>Bacillales</taxon>
        <taxon>Caryophanaceae</taxon>
        <taxon>Sporosarcina</taxon>
    </lineage>
</organism>
<dbReference type="Gene3D" id="3.20.80.10">
    <property type="entry name" value="Regulatory factor, effector binding domain"/>
    <property type="match status" value="1"/>
</dbReference>
<gene>
    <name evidence="1" type="ORF">QWT69_16260</name>
</gene>
<evidence type="ECO:0000313" key="1">
    <source>
        <dbReference type="EMBL" id="WOV87381.1"/>
    </source>
</evidence>
<dbReference type="SUPFAM" id="SSF55136">
    <property type="entry name" value="Probable bacterial effector-binding domain"/>
    <property type="match status" value="1"/>
</dbReference>
<accession>A0ABZ0L459</accession>
<dbReference type="EMBL" id="CP129118">
    <property type="protein sequence ID" value="WOV87381.1"/>
    <property type="molecule type" value="Genomic_DNA"/>
</dbReference>
<reference evidence="1 2" key="1">
    <citation type="submission" date="2023-06" db="EMBL/GenBank/DDBJ databases">
        <title>Sporosarcina sp. nov., isolated from Korean tranditional fermented seafood 'Jeotgal'.</title>
        <authorList>
            <person name="Yang A.I."/>
            <person name="Shin N.-R."/>
        </authorList>
    </citation>
    <scope>NUCLEOTIDE SEQUENCE [LARGE SCALE GENOMIC DNA]</scope>
    <source>
        <strain evidence="1 2">T2O-4</strain>
    </source>
</reference>
<proteinExistence type="predicted"/>
<sequence>MDSDDQNEQDVLAASLRYLESDSLDDKIYLIEKAKESVIWFRATSGIGQFREHFMERVAELKKHKVMIQNSYLKYESGSDLIEASIGFGVRVDADFRGLTGNARIEKVAPAMYIAMPFTGSFDDIRSGYEKLLKYAEDHGWQPFGPLLEWYRGANLATVDLLLPVIEMTERGEW</sequence>
<evidence type="ECO:0000313" key="2">
    <source>
        <dbReference type="Proteomes" id="UP001303902"/>
    </source>
</evidence>
<protein>
    <recommendedName>
        <fullName evidence="3">Bacterial transcription activator effector binding domain-containing protein</fullName>
    </recommendedName>
</protein>
<dbReference type="InterPro" id="IPR011256">
    <property type="entry name" value="Reg_factor_effector_dom_sf"/>
</dbReference>
<dbReference type="RefSeq" id="WP_317967445.1">
    <property type="nucleotide sequence ID" value="NZ_CP129118.1"/>
</dbReference>